<gene>
    <name evidence="2" type="ORF">ABIF29_005755</name>
</gene>
<comment type="caution">
    <text evidence="2">The sequence shown here is derived from an EMBL/GenBank/DDBJ whole genome shotgun (WGS) entry which is preliminary data.</text>
</comment>
<evidence type="ECO:0000256" key="1">
    <source>
        <dbReference type="SAM" id="MobiDB-lite"/>
    </source>
</evidence>
<keyword evidence="3" id="KW-1185">Reference proteome</keyword>
<proteinExistence type="predicted"/>
<protein>
    <submittedName>
        <fullName evidence="2">Uncharacterized protein</fullName>
    </submittedName>
</protein>
<evidence type="ECO:0000313" key="3">
    <source>
        <dbReference type="Proteomes" id="UP001565471"/>
    </source>
</evidence>
<name>A0ABV4F678_BRAEL</name>
<feature type="region of interest" description="Disordered" evidence="1">
    <location>
        <begin position="15"/>
        <end position="103"/>
    </location>
</feature>
<feature type="compositionally biased region" description="Acidic residues" evidence="1">
    <location>
        <begin position="41"/>
        <end position="50"/>
    </location>
</feature>
<evidence type="ECO:0000313" key="2">
    <source>
        <dbReference type="EMBL" id="MEY9318956.1"/>
    </source>
</evidence>
<dbReference type="EMBL" id="JBGBZA010000002">
    <property type="protein sequence ID" value="MEY9318956.1"/>
    <property type="molecule type" value="Genomic_DNA"/>
</dbReference>
<organism evidence="2 3">
    <name type="scientific">Bradyrhizobium elkanii</name>
    <dbReference type="NCBI Taxonomy" id="29448"/>
    <lineage>
        <taxon>Bacteria</taxon>
        <taxon>Pseudomonadati</taxon>
        <taxon>Pseudomonadota</taxon>
        <taxon>Alphaproteobacteria</taxon>
        <taxon>Hyphomicrobiales</taxon>
        <taxon>Nitrobacteraceae</taxon>
        <taxon>Bradyrhizobium</taxon>
    </lineage>
</organism>
<feature type="compositionally biased region" description="Basic and acidic residues" evidence="1">
    <location>
        <begin position="15"/>
        <end position="33"/>
    </location>
</feature>
<sequence length="103" mass="11212">MKIAGLMLAIAQEAEDRATDRNASDIDQIRRFSDQTSPEEFGADDEAEQGGDDRRTAASGESERPLGMSRLCGEDRPIVSLTPFFGRSGASRAGTLGRSRRHQ</sequence>
<accession>A0ABV4F678</accession>
<dbReference type="Proteomes" id="UP001565471">
    <property type="component" value="Unassembled WGS sequence"/>
</dbReference>
<reference evidence="2 3" key="1">
    <citation type="submission" date="2024-07" db="EMBL/GenBank/DDBJ databases">
        <title>Genomic Encyclopedia of Type Strains, Phase V (KMG-V): Genome sequencing to study the core and pangenomes of soil and plant-associated prokaryotes.</title>
        <authorList>
            <person name="Whitman W."/>
        </authorList>
    </citation>
    <scope>NUCLEOTIDE SEQUENCE [LARGE SCALE GENOMIC DNA]</scope>
    <source>
        <strain evidence="2 3">USDA 415</strain>
    </source>
</reference>
<feature type="compositionally biased region" description="Basic and acidic residues" evidence="1">
    <location>
        <begin position="51"/>
        <end position="64"/>
    </location>
</feature>